<evidence type="ECO:0000313" key="3">
    <source>
        <dbReference type="Proteomes" id="UP000011115"/>
    </source>
</evidence>
<dbReference type="Proteomes" id="UP000011115">
    <property type="component" value="Unassembled WGS sequence"/>
</dbReference>
<dbReference type="InParanoid" id="M1DWI7"/>
<reference evidence="2" key="2">
    <citation type="submission" date="2015-06" db="UniProtKB">
        <authorList>
            <consortium name="EnsemblPlants"/>
        </authorList>
    </citation>
    <scope>IDENTIFICATION</scope>
    <source>
        <strain evidence="2">DM1-3 516 R44</strain>
    </source>
</reference>
<dbReference type="PaxDb" id="4113-PGSC0003DMT400095531"/>
<feature type="region of interest" description="Disordered" evidence="1">
    <location>
        <begin position="1"/>
        <end position="24"/>
    </location>
</feature>
<dbReference type="HOGENOM" id="CLU_809884_0_0_1"/>
<dbReference type="Gramene" id="PGSC0003DMT400095531">
    <property type="protein sequence ID" value="PGSC0003DMT400095531"/>
    <property type="gene ID" value="PGSC0003DMG400045102"/>
</dbReference>
<feature type="region of interest" description="Disordered" evidence="1">
    <location>
        <begin position="84"/>
        <end position="124"/>
    </location>
</feature>
<organism evidence="2 3">
    <name type="scientific">Solanum tuberosum</name>
    <name type="common">Potato</name>
    <dbReference type="NCBI Taxonomy" id="4113"/>
    <lineage>
        <taxon>Eukaryota</taxon>
        <taxon>Viridiplantae</taxon>
        <taxon>Streptophyta</taxon>
        <taxon>Embryophyta</taxon>
        <taxon>Tracheophyta</taxon>
        <taxon>Spermatophyta</taxon>
        <taxon>Magnoliopsida</taxon>
        <taxon>eudicotyledons</taxon>
        <taxon>Gunneridae</taxon>
        <taxon>Pentapetalae</taxon>
        <taxon>asterids</taxon>
        <taxon>lamiids</taxon>
        <taxon>Solanales</taxon>
        <taxon>Solanaceae</taxon>
        <taxon>Solanoideae</taxon>
        <taxon>Solaneae</taxon>
        <taxon>Solanum</taxon>
    </lineage>
</organism>
<accession>M1DWI7</accession>
<evidence type="ECO:0000313" key="2">
    <source>
        <dbReference type="EnsemblPlants" id="PGSC0003DMT400095531"/>
    </source>
</evidence>
<reference evidence="3" key="1">
    <citation type="journal article" date="2011" name="Nature">
        <title>Genome sequence and analysis of the tuber crop potato.</title>
        <authorList>
            <consortium name="The Potato Genome Sequencing Consortium"/>
        </authorList>
    </citation>
    <scope>NUCLEOTIDE SEQUENCE [LARGE SCALE GENOMIC DNA]</scope>
    <source>
        <strain evidence="3">cv. DM1-3 516 R44</strain>
    </source>
</reference>
<dbReference type="EnsemblPlants" id="PGSC0003DMT400095531">
    <property type="protein sequence ID" value="PGSC0003DMT400095531"/>
    <property type="gene ID" value="PGSC0003DMG400045102"/>
</dbReference>
<dbReference type="AlphaFoldDB" id="M1DWI7"/>
<keyword evidence="3" id="KW-1185">Reference proteome</keyword>
<proteinExistence type="predicted"/>
<protein>
    <submittedName>
        <fullName evidence="2">Uncharacterized protein</fullName>
    </submittedName>
</protein>
<sequence>MTKPKDTERITPAQEKSKGIEIKDDAVTFKGKASKLPTNTRKGKGKRPTLARTTITLDPNTPSWARVFCRAVHVFLANLQSTDLGKAGTTVPPKMTSDTDSQDQDSRSCRWHRRAPPTDRRRTHGPFYRSVVHHLRPSPQKPQKIILSVDPRPDQRTVEMAKSKVAGRSKPHQDRTKGITMSKDADTFRSKVAKLSKTCEKGKSKHKAFDLSNRVEGLPGLRHRGNSDKLGYNHCFKDTHVCKTVTNLTSISSLDHRIVQTSQVPQDVRKEVEVMPTTSTNTRRIEPVYLKDKAEKKKAASMKIVNTKSSPTETRLSTPTIGPSGIFIATVTHVISPGSSVAA</sequence>
<evidence type="ECO:0000256" key="1">
    <source>
        <dbReference type="SAM" id="MobiDB-lite"/>
    </source>
</evidence>
<name>M1DWI7_SOLTU</name>